<keyword evidence="2" id="KW-1185">Reference proteome</keyword>
<dbReference type="Proteomes" id="UP000030762">
    <property type="component" value="Unassembled WGS sequence"/>
</dbReference>
<sequence length="116" mass="13274">MPDVIRDDDDAWRLDVRVAVKAQIQARVASKLQDRDLLNPFDEAFAKEPLHCHILHTACDILNSCLHASSMDTMPVRMQLEIAHRLLAKEVERVPSQDEARVAKARLRPRRLRSTA</sequence>
<dbReference type="InParanoid" id="T0Q324"/>
<name>T0Q324_SAPDV</name>
<dbReference type="AlphaFoldDB" id="T0Q324"/>
<protein>
    <submittedName>
        <fullName evidence="1">Uncharacterized protein</fullName>
    </submittedName>
</protein>
<dbReference type="VEuPathDB" id="FungiDB:SDRG_10003"/>
<dbReference type="OMA" id="NSCLHAS"/>
<accession>T0Q324</accession>
<evidence type="ECO:0000313" key="2">
    <source>
        <dbReference type="Proteomes" id="UP000030762"/>
    </source>
</evidence>
<reference evidence="1 2" key="1">
    <citation type="submission" date="2012-04" db="EMBL/GenBank/DDBJ databases">
        <title>The Genome Sequence of Saprolegnia declina VS20.</title>
        <authorList>
            <consortium name="The Broad Institute Genome Sequencing Platform"/>
            <person name="Russ C."/>
            <person name="Nusbaum C."/>
            <person name="Tyler B."/>
            <person name="van West P."/>
            <person name="Dieguez-Uribeondo J."/>
            <person name="de Bruijn I."/>
            <person name="Tripathy S."/>
            <person name="Jiang R."/>
            <person name="Young S.K."/>
            <person name="Zeng Q."/>
            <person name="Gargeya S."/>
            <person name="Fitzgerald M."/>
            <person name="Haas B."/>
            <person name="Abouelleil A."/>
            <person name="Alvarado L."/>
            <person name="Arachchi H.M."/>
            <person name="Berlin A."/>
            <person name="Chapman S.B."/>
            <person name="Goldberg J."/>
            <person name="Griggs A."/>
            <person name="Gujja S."/>
            <person name="Hansen M."/>
            <person name="Howarth C."/>
            <person name="Imamovic A."/>
            <person name="Larimer J."/>
            <person name="McCowen C."/>
            <person name="Montmayeur A."/>
            <person name="Murphy C."/>
            <person name="Neiman D."/>
            <person name="Pearson M."/>
            <person name="Priest M."/>
            <person name="Roberts A."/>
            <person name="Saif S."/>
            <person name="Shea T."/>
            <person name="Sisk P."/>
            <person name="Sykes S."/>
            <person name="Wortman J."/>
            <person name="Nusbaum C."/>
            <person name="Birren B."/>
        </authorList>
    </citation>
    <scope>NUCLEOTIDE SEQUENCE [LARGE SCALE GENOMIC DNA]</scope>
    <source>
        <strain evidence="1 2">VS20</strain>
    </source>
</reference>
<proteinExistence type="predicted"/>
<dbReference type="EMBL" id="JH767164">
    <property type="protein sequence ID" value="EQC32254.1"/>
    <property type="molecule type" value="Genomic_DNA"/>
</dbReference>
<evidence type="ECO:0000313" key="1">
    <source>
        <dbReference type="EMBL" id="EQC32254.1"/>
    </source>
</evidence>
<organism evidence="1 2">
    <name type="scientific">Saprolegnia diclina (strain VS20)</name>
    <dbReference type="NCBI Taxonomy" id="1156394"/>
    <lineage>
        <taxon>Eukaryota</taxon>
        <taxon>Sar</taxon>
        <taxon>Stramenopiles</taxon>
        <taxon>Oomycota</taxon>
        <taxon>Saprolegniomycetes</taxon>
        <taxon>Saprolegniales</taxon>
        <taxon>Saprolegniaceae</taxon>
        <taxon>Saprolegnia</taxon>
    </lineage>
</organism>
<gene>
    <name evidence="1" type="ORF">SDRG_10003</name>
</gene>
<dbReference type="RefSeq" id="XP_008614195.1">
    <property type="nucleotide sequence ID" value="XM_008615973.1"/>
</dbReference>
<dbReference type="OrthoDB" id="80393at2759"/>
<dbReference type="GeneID" id="19950730"/>